<evidence type="ECO:0000259" key="2">
    <source>
        <dbReference type="Pfam" id="PF20151"/>
    </source>
</evidence>
<accession>A0A0H2S4D6</accession>
<name>A0A0H2S4D6_9AGAM</name>
<dbReference type="InParanoid" id="A0A0H2S4D6"/>
<dbReference type="EMBL" id="KQ085890">
    <property type="protein sequence ID" value="KLO18962.1"/>
    <property type="molecule type" value="Genomic_DNA"/>
</dbReference>
<organism evidence="3 4">
    <name type="scientific">Schizopora paradoxa</name>
    <dbReference type="NCBI Taxonomy" id="27342"/>
    <lineage>
        <taxon>Eukaryota</taxon>
        <taxon>Fungi</taxon>
        <taxon>Dikarya</taxon>
        <taxon>Basidiomycota</taxon>
        <taxon>Agaricomycotina</taxon>
        <taxon>Agaricomycetes</taxon>
        <taxon>Hymenochaetales</taxon>
        <taxon>Schizoporaceae</taxon>
        <taxon>Schizopora</taxon>
    </lineage>
</organism>
<keyword evidence="1" id="KW-1133">Transmembrane helix</keyword>
<protein>
    <recommendedName>
        <fullName evidence="2">DUF6533 domain-containing protein</fullName>
    </recommendedName>
</protein>
<feature type="transmembrane region" description="Helical" evidence="1">
    <location>
        <begin position="55"/>
        <end position="76"/>
    </location>
</feature>
<keyword evidence="1" id="KW-0812">Transmembrane</keyword>
<dbReference type="Pfam" id="PF20151">
    <property type="entry name" value="DUF6533"/>
    <property type="match status" value="1"/>
</dbReference>
<dbReference type="Proteomes" id="UP000053477">
    <property type="component" value="Unassembled WGS sequence"/>
</dbReference>
<feature type="transmembrane region" description="Helical" evidence="1">
    <location>
        <begin position="120"/>
        <end position="140"/>
    </location>
</feature>
<gene>
    <name evidence="3" type="ORF">SCHPADRAFT_899297</name>
</gene>
<evidence type="ECO:0000256" key="1">
    <source>
        <dbReference type="SAM" id="Phobius"/>
    </source>
</evidence>
<evidence type="ECO:0000313" key="3">
    <source>
        <dbReference type="EMBL" id="KLO18962.1"/>
    </source>
</evidence>
<proteinExistence type="predicted"/>
<feature type="transmembrane region" description="Helical" evidence="1">
    <location>
        <begin position="12"/>
        <end position="35"/>
    </location>
</feature>
<sequence>MSVSLPKSVLHTIYAATGIKYVNFVSATILVYDIILTMPEEIKYIWRWEWGAGKILYMLTRYSAFLETIVFNVFWFTPGMSVQTCKNLFTAGCWSLHTGIFIGQMIVIIRTYAIWGRSRVILVILLVLFLGIDIPTFFILRGLMDSLTWAKSPFPSIAQCFVDVPSNRLFINFTLIMLLELLVVLLTAWKAFTQRHIGTRNGMLGILYRDGFMFFLCLFTISLVNFIIQVNSSLPHLYIFLLPEFQRVIHSVLTSKIILHLRQYTRASPNYETVTIVSTIYCNEQNVSGTSGSSGSRTWYSSKGSVGSKVEDDVFEMADTLPRV</sequence>
<dbReference type="AlphaFoldDB" id="A0A0H2S4D6"/>
<reference evidence="3 4" key="1">
    <citation type="submission" date="2015-04" db="EMBL/GenBank/DDBJ databases">
        <title>Complete genome sequence of Schizopora paradoxa KUC8140, a cosmopolitan wood degrader in East Asia.</title>
        <authorList>
            <consortium name="DOE Joint Genome Institute"/>
            <person name="Min B."/>
            <person name="Park H."/>
            <person name="Jang Y."/>
            <person name="Kim J.-J."/>
            <person name="Kim K.H."/>
            <person name="Pangilinan J."/>
            <person name="Lipzen A."/>
            <person name="Riley R."/>
            <person name="Grigoriev I.V."/>
            <person name="Spatafora J.W."/>
            <person name="Choi I.-G."/>
        </authorList>
    </citation>
    <scope>NUCLEOTIDE SEQUENCE [LARGE SCALE GENOMIC DNA]</scope>
    <source>
        <strain evidence="3 4">KUC8140</strain>
    </source>
</reference>
<feature type="domain" description="DUF6533" evidence="2">
    <location>
        <begin position="21"/>
        <end position="66"/>
    </location>
</feature>
<dbReference type="InterPro" id="IPR045340">
    <property type="entry name" value="DUF6533"/>
</dbReference>
<feature type="transmembrane region" description="Helical" evidence="1">
    <location>
        <begin position="212"/>
        <end position="231"/>
    </location>
</feature>
<feature type="transmembrane region" description="Helical" evidence="1">
    <location>
        <begin position="88"/>
        <end position="108"/>
    </location>
</feature>
<keyword evidence="4" id="KW-1185">Reference proteome</keyword>
<evidence type="ECO:0000313" key="4">
    <source>
        <dbReference type="Proteomes" id="UP000053477"/>
    </source>
</evidence>
<keyword evidence="1" id="KW-0472">Membrane</keyword>
<dbReference type="OrthoDB" id="3350812at2759"/>
<feature type="transmembrane region" description="Helical" evidence="1">
    <location>
        <begin position="169"/>
        <end position="192"/>
    </location>
</feature>